<evidence type="ECO:0000256" key="5">
    <source>
        <dbReference type="ARBA" id="ARBA00023295"/>
    </source>
</evidence>
<feature type="active site" description="Proton donor" evidence="7">
    <location>
        <position position="150"/>
    </location>
</feature>
<feature type="domain" description="Glycoside hydrolase family 42 N-terminal" evidence="9">
    <location>
        <begin position="14"/>
        <end position="380"/>
    </location>
</feature>
<dbReference type="Gene3D" id="2.60.40.1180">
    <property type="entry name" value="Golgi alpha-mannosidase II"/>
    <property type="match status" value="1"/>
</dbReference>
<proteinExistence type="inferred from homology"/>
<evidence type="ECO:0000256" key="7">
    <source>
        <dbReference type="PIRSR" id="PIRSR001084-1"/>
    </source>
</evidence>
<keyword evidence="13" id="KW-1185">Reference proteome</keyword>
<dbReference type="EMBL" id="JAAGNX010000001">
    <property type="protein sequence ID" value="NDV61484.1"/>
    <property type="molecule type" value="Genomic_DNA"/>
</dbReference>
<evidence type="ECO:0000256" key="2">
    <source>
        <dbReference type="ARBA" id="ARBA00005940"/>
    </source>
</evidence>
<evidence type="ECO:0000256" key="1">
    <source>
        <dbReference type="ARBA" id="ARBA00001412"/>
    </source>
</evidence>
<feature type="binding site" evidence="8">
    <location>
        <position position="111"/>
    </location>
    <ligand>
        <name>substrate</name>
    </ligand>
</feature>
<feature type="active site" description="Nucleophile" evidence="7">
    <location>
        <position position="305"/>
    </location>
</feature>
<dbReference type="PIRSF" id="PIRSF001084">
    <property type="entry name" value="B-galactosidase"/>
    <property type="match status" value="1"/>
</dbReference>
<dbReference type="Proteomes" id="UP000478417">
    <property type="component" value="Unassembled WGS sequence"/>
</dbReference>
<dbReference type="Pfam" id="PF02449">
    <property type="entry name" value="Glyco_hydro_42"/>
    <property type="match status" value="1"/>
</dbReference>
<dbReference type="Pfam" id="PF08533">
    <property type="entry name" value="Glyco_hydro_42C"/>
    <property type="match status" value="1"/>
</dbReference>
<dbReference type="SUPFAM" id="SSF52317">
    <property type="entry name" value="Class I glutamine amidotransferase-like"/>
    <property type="match status" value="1"/>
</dbReference>
<dbReference type="GO" id="GO:0004565">
    <property type="term" value="F:beta-galactosidase activity"/>
    <property type="evidence" value="ECO:0007669"/>
    <property type="project" value="UniProtKB-EC"/>
</dbReference>
<evidence type="ECO:0000259" key="11">
    <source>
        <dbReference type="Pfam" id="PF08533"/>
    </source>
</evidence>
<gene>
    <name evidence="12" type="ORF">G0Q06_03375</name>
</gene>
<dbReference type="InterPro" id="IPR013739">
    <property type="entry name" value="Beta_galactosidase_C"/>
</dbReference>
<evidence type="ECO:0000256" key="8">
    <source>
        <dbReference type="PIRSR" id="PIRSR001084-2"/>
    </source>
</evidence>
<evidence type="ECO:0000313" key="12">
    <source>
        <dbReference type="EMBL" id="NDV61484.1"/>
    </source>
</evidence>
<dbReference type="InterPro" id="IPR013780">
    <property type="entry name" value="Glyco_hydro_b"/>
</dbReference>
<protein>
    <recommendedName>
        <fullName evidence="3 6">Beta-galactosidase</fullName>
        <shortName evidence="6">Beta-gal</shortName>
        <ecNumber evidence="3 6">3.2.1.23</ecNumber>
    </recommendedName>
</protein>
<keyword evidence="5 6" id="KW-0326">Glycosidase</keyword>
<dbReference type="Gene3D" id="3.20.20.80">
    <property type="entry name" value="Glycosidases"/>
    <property type="match status" value="1"/>
</dbReference>
<evidence type="ECO:0000256" key="6">
    <source>
        <dbReference type="PIRNR" id="PIRNR001084"/>
    </source>
</evidence>
<comment type="caution">
    <text evidence="12">The sequence shown here is derived from an EMBL/GenBank/DDBJ whole genome shotgun (WGS) entry which is preliminary data.</text>
</comment>
<dbReference type="AlphaFoldDB" id="A0A6B2LZX9"/>
<name>A0A6B2LZX9_9BACT</name>
<comment type="catalytic activity">
    <reaction evidence="1 6">
        <text>Hydrolysis of terminal non-reducing beta-D-galactose residues in beta-D-galactosides.</text>
        <dbReference type="EC" id="3.2.1.23"/>
    </reaction>
</comment>
<feature type="binding site" evidence="8">
    <location>
        <position position="149"/>
    </location>
    <ligand>
        <name>substrate</name>
    </ligand>
</feature>
<sequence length="671" mass="76907">MKKFVLPNLYFGGDYTPEHFPREVMLEDMRLMKKAGVNIVTINVFSWAQLQPNEDTWTFEWLDDIMDTLAKNGIFADLGTATASTPAWMAKKYPEILPVDANGIRYNHGSRQTFNPNSPKYRELSHILVRTIAERYQKHPALAMWHVNNELSQLVNYDYSEITARKFRDWCKDRFGTCENMNRKWGLHFWGNNIYEWDELMPPMKTAHQVNTSLLLDWKRFTNECYMEVAREEIKILREITPDIPITTNFLYEFKMLDYFAWADLIDFISVSSFPDPKITNHPGEAALSHDIMRGLKDQPFVLLEQAPSQVNWRLANVNKKPGVMRLWSHQGMAHGSDSFLFFQWRASVHGSEKFHSAMVPHIGENSRVFREMCQFGNELPGLKEVVGADVQAEVAIVMDYNNWWTVEFTPGPTALLDYLQMLKDYHYPLFEQNITTDIVPCDRDLNRYKVVIAPLLYMVKPGFKESVEKFVSEGGTFITTFFSGAVNEFDEVFEGGYPGPLSDLMGLKVEEFEAMKPYVNNSLVMNGTLEELTGEFESRLWCDILQLGTAQPLAVYGSDFFKGTPALTVNEFGKGKAYYVATMPEHGFLRNFLKKVCADQGVSPVVEAPDNVEAVVRSKDGEPFLFVMNHNYEAVEVTLPEGTYIDLLTQEKLTGTISMESVQSVILKKV</sequence>
<dbReference type="SUPFAM" id="SSF51445">
    <property type="entry name" value="(Trans)glycosidases"/>
    <property type="match status" value="1"/>
</dbReference>
<evidence type="ECO:0000256" key="3">
    <source>
        <dbReference type="ARBA" id="ARBA00012756"/>
    </source>
</evidence>
<dbReference type="GO" id="GO:0009341">
    <property type="term" value="C:beta-galactosidase complex"/>
    <property type="evidence" value="ECO:0007669"/>
    <property type="project" value="InterPro"/>
</dbReference>
<dbReference type="InterPro" id="IPR003476">
    <property type="entry name" value="Glyco_hydro_42"/>
</dbReference>
<dbReference type="EC" id="3.2.1.23" evidence="3 6"/>
<evidence type="ECO:0000259" key="9">
    <source>
        <dbReference type="Pfam" id="PF02449"/>
    </source>
</evidence>
<dbReference type="CDD" id="cd03143">
    <property type="entry name" value="A4_beta-galactosidase_middle_domain"/>
    <property type="match status" value="1"/>
</dbReference>
<dbReference type="PANTHER" id="PTHR36447">
    <property type="entry name" value="BETA-GALACTOSIDASE GANA"/>
    <property type="match status" value="1"/>
</dbReference>
<dbReference type="InterPro" id="IPR029062">
    <property type="entry name" value="Class_I_gatase-like"/>
</dbReference>
<keyword evidence="4 6" id="KW-0378">Hydrolase</keyword>
<organism evidence="12 13">
    <name type="scientific">Oceanipulchritudo coccoides</name>
    <dbReference type="NCBI Taxonomy" id="2706888"/>
    <lineage>
        <taxon>Bacteria</taxon>
        <taxon>Pseudomonadati</taxon>
        <taxon>Verrucomicrobiota</taxon>
        <taxon>Opitutia</taxon>
        <taxon>Puniceicoccales</taxon>
        <taxon>Oceanipulchritudinaceae</taxon>
        <taxon>Oceanipulchritudo</taxon>
    </lineage>
</organism>
<feature type="binding site" evidence="8">
    <location>
        <position position="313"/>
    </location>
    <ligand>
        <name>substrate</name>
    </ligand>
</feature>
<dbReference type="Gene3D" id="3.40.50.880">
    <property type="match status" value="1"/>
</dbReference>
<dbReference type="InterPro" id="IPR013529">
    <property type="entry name" value="Glyco_hydro_42_N"/>
</dbReference>
<feature type="domain" description="Beta-galactosidase C-terminal" evidence="11">
    <location>
        <begin position="613"/>
        <end position="669"/>
    </location>
</feature>
<dbReference type="Pfam" id="PF08532">
    <property type="entry name" value="Glyco_hydro_42M"/>
    <property type="match status" value="1"/>
</dbReference>
<reference evidence="12 13" key="1">
    <citation type="submission" date="2020-02" db="EMBL/GenBank/DDBJ databases">
        <title>Albibacoteraceae fam. nov., the first described family within the subdivision 4 Verrucomicrobia.</title>
        <authorList>
            <person name="Xi F."/>
        </authorList>
    </citation>
    <scope>NUCLEOTIDE SEQUENCE [LARGE SCALE GENOMIC DNA]</scope>
    <source>
        <strain evidence="12 13">CK1056</strain>
    </source>
</reference>
<dbReference type="GO" id="GO:0006012">
    <property type="term" value="P:galactose metabolic process"/>
    <property type="evidence" value="ECO:0007669"/>
    <property type="project" value="InterPro"/>
</dbReference>
<feature type="domain" description="Beta-galactosidase trimerisation" evidence="10">
    <location>
        <begin position="393"/>
        <end position="603"/>
    </location>
</feature>
<evidence type="ECO:0000256" key="4">
    <source>
        <dbReference type="ARBA" id="ARBA00022801"/>
    </source>
</evidence>
<dbReference type="PANTHER" id="PTHR36447:SF1">
    <property type="entry name" value="BETA-GALACTOSIDASE GANA"/>
    <property type="match status" value="1"/>
</dbReference>
<dbReference type="InterPro" id="IPR013738">
    <property type="entry name" value="Beta_galactosidase_Trimer"/>
</dbReference>
<dbReference type="RefSeq" id="WP_163962466.1">
    <property type="nucleotide sequence ID" value="NZ_JAAGNX010000001.1"/>
</dbReference>
<accession>A0A6B2LZX9</accession>
<comment type="similarity">
    <text evidence="2 6">Belongs to the glycosyl hydrolase 42 family.</text>
</comment>
<dbReference type="InterPro" id="IPR017853">
    <property type="entry name" value="GH"/>
</dbReference>
<evidence type="ECO:0000313" key="13">
    <source>
        <dbReference type="Proteomes" id="UP000478417"/>
    </source>
</evidence>
<evidence type="ECO:0000259" key="10">
    <source>
        <dbReference type="Pfam" id="PF08532"/>
    </source>
</evidence>